<keyword evidence="3" id="KW-1185">Reference proteome</keyword>
<dbReference type="RefSeq" id="WP_183402500.1">
    <property type="nucleotide sequence ID" value="NZ_JACHGG010000001.1"/>
</dbReference>
<dbReference type="EMBL" id="JACHGG010000001">
    <property type="protein sequence ID" value="MBB6057212.1"/>
    <property type="molecule type" value="Genomic_DNA"/>
</dbReference>
<gene>
    <name evidence="2" type="ORF">HNQ93_000042</name>
</gene>
<accession>A0A7W9SWK2</accession>
<comment type="caution">
    <text evidence="2">The sequence shown here is derived from an EMBL/GenBank/DDBJ whole genome shotgun (WGS) entry which is preliminary data.</text>
</comment>
<reference evidence="2 3" key="1">
    <citation type="submission" date="2020-08" db="EMBL/GenBank/DDBJ databases">
        <title>Genomic Encyclopedia of Type Strains, Phase IV (KMG-IV): sequencing the most valuable type-strain genomes for metagenomic binning, comparative biology and taxonomic classification.</title>
        <authorList>
            <person name="Goeker M."/>
        </authorList>
    </citation>
    <scope>NUCLEOTIDE SEQUENCE [LARGE SCALE GENOMIC DNA]</scope>
    <source>
        <strain evidence="2 3">DSM 26718</strain>
    </source>
</reference>
<organism evidence="2 3">
    <name type="scientific">Hymenobacter luteus</name>
    <dbReference type="NCBI Taxonomy" id="1411122"/>
    <lineage>
        <taxon>Bacteria</taxon>
        <taxon>Pseudomonadati</taxon>
        <taxon>Bacteroidota</taxon>
        <taxon>Cytophagia</taxon>
        <taxon>Cytophagales</taxon>
        <taxon>Hymenobacteraceae</taxon>
        <taxon>Hymenobacter</taxon>
    </lineage>
</organism>
<dbReference type="AlphaFoldDB" id="A0A7W9SWK2"/>
<sequence length="102" mass="10038">MITPREEPMDASNLPEGTDSQSSQRQPDGRLSPGSHDTGLNADDNSGSGGTEGGQAISGARVRSGAPNYDAPGNAQDGDVGGNSISAGTGVSGGETGQVPQL</sequence>
<feature type="region of interest" description="Disordered" evidence="1">
    <location>
        <begin position="1"/>
        <end position="102"/>
    </location>
</feature>
<evidence type="ECO:0000313" key="3">
    <source>
        <dbReference type="Proteomes" id="UP000532746"/>
    </source>
</evidence>
<evidence type="ECO:0000256" key="1">
    <source>
        <dbReference type="SAM" id="MobiDB-lite"/>
    </source>
</evidence>
<dbReference type="Proteomes" id="UP000532746">
    <property type="component" value="Unassembled WGS sequence"/>
</dbReference>
<proteinExistence type="predicted"/>
<name>A0A7W9SWK2_9BACT</name>
<evidence type="ECO:0000313" key="2">
    <source>
        <dbReference type="EMBL" id="MBB6057212.1"/>
    </source>
</evidence>
<protein>
    <submittedName>
        <fullName evidence="2">Uncharacterized protein</fullName>
    </submittedName>
</protein>